<reference evidence="14 16" key="1">
    <citation type="submission" date="2023-07" db="EMBL/GenBank/DDBJ databases">
        <title>Sorghum-associated microbial communities from plants grown in Nebraska, USA.</title>
        <authorList>
            <person name="Schachtman D."/>
        </authorList>
    </citation>
    <scope>NUCLEOTIDE SEQUENCE</scope>
    <source>
        <strain evidence="14">DS1006</strain>
        <strain evidence="15 16">DS1016</strain>
    </source>
</reference>
<dbReference type="EMBL" id="JAUSTF010000001">
    <property type="protein sequence ID" value="MDQ0178706.1"/>
    <property type="molecule type" value="Genomic_DNA"/>
</dbReference>
<dbReference type="Gene3D" id="3.50.30.40">
    <property type="entry name" value="Ribonuclease E inhibitor RraA/RraA-like"/>
    <property type="match status" value="1"/>
</dbReference>
<dbReference type="Pfam" id="PF03737">
    <property type="entry name" value="RraA-like"/>
    <property type="match status" value="1"/>
</dbReference>
<dbReference type="PANTHER" id="PTHR33254">
    <property type="entry name" value="4-HYDROXY-4-METHYL-2-OXOGLUTARATE ALDOLASE 3-RELATED"/>
    <property type="match status" value="1"/>
</dbReference>
<evidence type="ECO:0000313" key="14">
    <source>
        <dbReference type="EMBL" id="MDP9905554.1"/>
    </source>
</evidence>
<comment type="catalytic activity">
    <reaction evidence="12">
        <text>oxaloacetate + H(+) = pyruvate + CO2</text>
        <dbReference type="Rhea" id="RHEA:15641"/>
        <dbReference type="ChEBI" id="CHEBI:15361"/>
        <dbReference type="ChEBI" id="CHEBI:15378"/>
        <dbReference type="ChEBI" id="CHEBI:16452"/>
        <dbReference type="ChEBI" id="CHEBI:16526"/>
        <dbReference type="EC" id="4.1.1.112"/>
    </reaction>
</comment>
<comment type="function">
    <text evidence="8">Catalyzes the aldol cleavage of 4-hydroxy-4-methyl-2-oxoglutarate (HMG) into 2 molecules of pyruvate. Also contains a secondary oxaloacetate (OAA) decarboxylase activity due to the common pyruvate enolate transition state formed following C-C bond cleavage in the retro-aldol and decarboxylation reactions.</text>
</comment>
<name>A0AAW8DFZ8_9MICC</name>
<evidence type="ECO:0000256" key="8">
    <source>
        <dbReference type="ARBA" id="ARBA00025046"/>
    </source>
</evidence>
<comment type="subunit">
    <text evidence="4">Homotrimer.</text>
</comment>
<evidence type="ECO:0000256" key="6">
    <source>
        <dbReference type="ARBA" id="ARBA00012947"/>
    </source>
</evidence>
<comment type="catalytic activity">
    <reaction evidence="1">
        <text>4-hydroxy-4-methyl-2-oxoglutarate = 2 pyruvate</text>
        <dbReference type="Rhea" id="RHEA:22748"/>
        <dbReference type="ChEBI" id="CHEBI:15361"/>
        <dbReference type="ChEBI" id="CHEBI:58276"/>
        <dbReference type="EC" id="4.1.3.17"/>
    </reaction>
</comment>
<evidence type="ECO:0000256" key="4">
    <source>
        <dbReference type="ARBA" id="ARBA00011233"/>
    </source>
</evidence>
<keyword evidence="13" id="KW-0479">Metal-binding</keyword>
<evidence type="ECO:0000313" key="15">
    <source>
        <dbReference type="EMBL" id="MDQ0178706.1"/>
    </source>
</evidence>
<dbReference type="GO" id="GO:0047443">
    <property type="term" value="F:4-hydroxy-4-methyl-2-oxoglutarate aldolase activity"/>
    <property type="evidence" value="ECO:0007669"/>
    <property type="project" value="UniProtKB-EC"/>
</dbReference>
<dbReference type="EMBL" id="JAUSRG010000006">
    <property type="protein sequence ID" value="MDP9905554.1"/>
    <property type="molecule type" value="Genomic_DNA"/>
</dbReference>
<dbReference type="Proteomes" id="UP001242995">
    <property type="component" value="Unassembled WGS sequence"/>
</dbReference>
<comment type="cofactor">
    <cofactor evidence="2">
        <name>a divalent metal cation</name>
        <dbReference type="ChEBI" id="CHEBI:60240"/>
    </cofactor>
</comment>
<gene>
    <name evidence="14" type="ORF">J2S90_002525</name>
    <name evidence="15" type="ORF">J2S93_000113</name>
</gene>
<evidence type="ECO:0000256" key="11">
    <source>
        <dbReference type="ARBA" id="ARBA00032305"/>
    </source>
</evidence>
<dbReference type="AlphaFoldDB" id="A0AAW8DFZ8"/>
<dbReference type="InterPro" id="IPR005493">
    <property type="entry name" value="RraA/RraA-like"/>
</dbReference>
<comment type="similarity">
    <text evidence="3">Belongs to the class II aldolase/RraA-like family.</text>
</comment>
<evidence type="ECO:0000313" key="17">
    <source>
        <dbReference type="Proteomes" id="UP001242995"/>
    </source>
</evidence>
<proteinExistence type="inferred from homology"/>
<feature type="binding site" evidence="13">
    <location>
        <position position="117"/>
    </location>
    <ligand>
        <name>Mg(2+)</name>
        <dbReference type="ChEBI" id="CHEBI:18420"/>
    </ligand>
</feature>
<comment type="caution">
    <text evidence="14">The sequence shown here is derived from an EMBL/GenBank/DDBJ whole genome shotgun (WGS) entry which is preliminary data.</text>
</comment>
<feature type="binding site" evidence="13">
    <location>
        <begin position="94"/>
        <end position="97"/>
    </location>
    <ligand>
        <name>substrate</name>
    </ligand>
</feature>
<dbReference type="SUPFAM" id="SSF89562">
    <property type="entry name" value="RraA-like"/>
    <property type="match status" value="1"/>
</dbReference>
<sequence>MPIIERPNGAQITPELKSKLARVSYPTLGHFHERGFVEPEIRSHLPGSKILGRAVTVQIPGLDSSLMHRAVALLEPGDVLVVSTGGDRRHAPVGEVVAHAVKVAGGSAIVIDGVMTDLNEVARIGLPVFARGTSVLTTKLIGVNQGGVNVPVSIGGVAVCAGDIILADDNGVLALPASDAEIIIDEALESDAKENILIRKLDEGTPLPDVTIANRVLSPHLGVAADHVY</sequence>
<dbReference type="CDD" id="cd16841">
    <property type="entry name" value="RraA_family"/>
    <property type="match status" value="1"/>
</dbReference>
<evidence type="ECO:0000256" key="9">
    <source>
        <dbReference type="ARBA" id="ARBA00029596"/>
    </source>
</evidence>
<evidence type="ECO:0000256" key="2">
    <source>
        <dbReference type="ARBA" id="ARBA00001968"/>
    </source>
</evidence>
<dbReference type="Proteomes" id="UP001230951">
    <property type="component" value="Unassembled WGS sequence"/>
</dbReference>
<dbReference type="RefSeq" id="WP_306961655.1">
    <property type="nucleotide sequence ID" value="NZ_JAUSRG010000006.1"/>
</dbReference>
<evidence type="ECO:0000256" key="13">
    <source>
        <dbReference type="PIRSR" id="PIRSR605493-1"/>
    </source>
</evidence>
<keyword evidence="13" id="KW-0460">Magnesium</keyword>
<evidence type="ECO:0000256" key="1">
    <source>
        <dbReference type="ARBA" id="ARBA00001342"/>
    </source>
</evidence>
<dbReference type="EC" id="4.1.1.112" evidence="6"/>
<evidence type="ECO:0000313" key="16">
    <source>
        <dbReference type="Proteomes" id="UP001230951"/>
    </source>
</evidence>
<evidence type="ECO:0000256" key="10">
    <source>
        <dbReference type="ARBA" id="ARBA00030169"/>
    </source>
</evidence>
<evidence type="ECO:0000256" key="12">
    <source>
        <dbReference type="ARBA" id="ARBA00047973"/>
    </source>
</evidence>
<evidence type="ECO:0000256" key="7">
    <source>
        <dbReference type="ARBA" id="ARBA00016549"/>
    </source>
</evidence>
<keyword evidence="16" id="KW-1185">Reference proteome</keyword>
<dbReference type="GO" id="GO:0046872">
    <property type="term" value="F:metal ion binding"/>
    <property type="evidence" value="ECO:0007669"/>
    <property type="project" value="UniProtKB-KW"/>
</dbReference>
<evidence type="ECO:0000256" key="3">
    <source>
        <dbReference type="ARBA" id="ARBA00008621"/>
    </source>
</evidence>
<protein>
    <recommendedName>
        <fullName evidence="7">Putative 4-hydroxy-4-methyl-2-oxoglutarate aldolase</fullName>
        <ecNumber evidence="6">4.1.1.112</ecNumber>
        <ecNumber evidence="5">4.1.3.17</ecNumber>
    </recommendedName>
    <alternativeName>
        <fullName evidence="11">Oxaloacetate decarboxylase</fullName>
    </alternativeName>
    <alternativeName>
        <fullName evidence="9">Regulator of ribonuclease activity homolog</fullName>
    </alternativeName>
    <alternativeName>
        <fullName evidence="10">RraA-like protein</fullName>
    </alternativeName>
</protein>
<dbReference type="EC" id="4.1.3.17" evidence="5"/>
<dbReference type="InterPro" id="IPR036704">
    <property type="entry name" value="RraA/RraA-like_sf"/>
</dbReference>
<accession>A0AAW8DFZ8</accession>
<comment type="cofactor">
    <cofactor evidence="13">
        <name>Mg(2+)</name>
        <dbReference type="ChEBI" id="CHEBI:18420"/>
    </cofactor>
</comment>
<dbReference type="GO" id="GO:0008948">
    <property type="term" value="F:oxaloacetate decarboxylase activity"/>
    <property type="evidence" value="ECO:0007669"/>
    <property type="project" value="UniProtKB-EC"/>
</dbReference>
<organism evidence="14 17">
    <name type="scientific">Arthrobacter bambusae</name>
    <dbReference type="NCBI Taxonomy" id="1338426"/>
    <lineage>
        <taxon>Bacteria</taxon>
        <taxon>Bacillati</taxon>
        <taxon>Actinomycetota</taxon>
        <taxon>Actinomycetes</taxon>
        <taxon>Micrococcales</taxon>
        <taxon>Micrococcaceae</taxon>
        <taxon>Arthrobacter</taxon>
    </lineage>
</organism>
<evidence type="ECO:0000256" key="5">
    <source>
        <dbReference type="ARBA" id="ARBA00012213"/>
    </source>
</evidence>
<dbReference type="PANTHER" id="PTHR33254:SF4">
    <property type="entry name" value="4-HYDROXY-4-METHYL-2-OXOGLUTARATE ALDOLASE 3-RELATED"/>
    <property type="match status" value="1"/>
</dbReference>